<dbReference type="AlphaFoldDB" id="A0A0C5WEH4"/>
<dbReference type="SUPFAM" id="SSF49299">
    <property type="entry name" value="PKD domain"/>
    <property type="match status" value="1"/>
</dbReference>
<dbReference type="NCBIfam" id="TIGR04131">
    <property type="entry name" value="Bac_Flav_CTERM"/>
    <property type="match status" value="1"/>
</dbReference>
<dbReference type="Pfam" id="PF13585">
    <property type="entry name" value="CHU_C"/>
    <property type="match status" value="1"/>
</dbReference>
<dbReference type="InterPro" id="IPR026341">
    <property type="entry name" value="T9SS_type_B"/>
</dbReference>
<dbReference type="EMBL" id="CP007202">
    <property type="protein sequence ID" value="AJR04627.1"/>
    <property type="molecule type" value="Genomic_DNA"/>
</dbReference>
<proteinExistence type="predicted"/>
<dbReference type="RefSeq" id="WP_044639347.1">
    <property type="nucleotide sequence ID" value="NZ_CP007202.1"/>
</dbReference>
<dbReference type="STRING" id="1454006.AW14_14270"/>
<keyword evidence="3" id="KW-1185">Reference proteome</keyword>
<dbReference type="OrthoDB" id="9765926at2"/>
<dbReference type="PATRIC" id="fig|1454006.5.peg.2826"/>
<reference evidence="2 3" key="1">
    <citation type="submission" date="2014-02" db="EMBL/GenBank/DDBJ databases">
        <authorList>
            <person name="Young C.-C."/>
            <person name="Hameed A."/>
            <person name="Huang H.-C."/>
            <person name="Shahina M."/>
        </authorList>
    </citation>
    <scope>NUCLEOTIDE SEQUENCE [LARGE SCALE GENOMIC DNA]</scope>
    <source>
        <strain evidence="2 3">CC-SAMT-1</strain>
    </source>
</reference>
<evidence type="ECO:0000313" key="3">
    <source>
        <dbReference type="Proteomes" id="UP000032229"/>
    </source>
</evidence>
<dbReference type="HOGENOM" id="CLU_012935_0_0_10"/>
<sequence length="904" mass="99819">MIRKATLLLFFACFSMLCFSQNEASNWFFGENAGIKFNLINGTISNSTAGRINTIEGCASISDGNGNLLFYTDGTTVYNSAHNVMQNGNFLLGDASSTQSAIVVPKPGDANIYYVFTVGSNRNPTGLNYSTIDISQNGGLGAVISKNNNLLSNSSEKVTAVLKDCITKSIWVVTFASLDGFSNDFNTFHAFEVSDTGVSNTSVKSSFGAIIREARGYLKLSPDGTKVACANAREGLYIYDFDSSTGKVSNQKRLSINSNRGGIHPYGVEFSPNSELLYIHASNDFFDNQNTNLQNNPDQHFSTLVQFNLKATDVQSSQIIIDDRQLYRGGLQLGPDGKIYRTLSITYNQGSPYLGVIENPDALGLSCNYRHNAVNLSPNNSTQGLPPFIASFFNTQIDIIKNGKSNSSLALCEGDIYNLTSINLPGATYSWTKDNVPLPDTTYDLKINERGHYQVYINPNNGDCAIEGQAFVEFTPNPTANNHSLFQCDEDGIKDGLTIFNLHEADETITGNERNIKVSYYKDSNRTIRVNENAYQNSASKETLYVTVENILTGCTSFAELTIEVSVTDANDVILNPVCDDDGIEDGFHVFNLKDSESAMLLGLPSGLVVTYYETENEALLEQNPLNNIYTNTTPYSQTIYARVENNNNCYGISRIQLRVNNLPDIETEAVAYYCINKFPETINLDAGVINDSPSNYNYTWSTGETTYNIAVNNPGIYNVTVTNANGCSKNRSITLEASNIATFESIDIVDATKNNTVTVLLSGNGDYEYALFDSNNTLYQPYQKENIFENVGPGFYTISVKDIKNNCGTSEEKISVIGFPKYFTPNGDGYNDTWQVYGVSSMFQPNTKILIYDRYGKLVKEINPIGEGWNGTSRGQKLPADDYWFVVKLQDGRIYKNHFSLKN</sequence>
<dbReference type="KEGG" id="sze:AW14_14270"/>
<feature type="signal peptide" evidence="1">
    <location>
        <begin position="1"/>
        <end position="24"/>
    </location>
</feature>
<feature type="chain" id="PRO_5002184283" description="T9SS type B sorting domain-containing protein" evidence="1">
    <location>
        <begin position="25"/>
        <end position="904"/>
    </location>
</feature>
<accession>A0A0C5WEH4</accession>
<dbReference type="InterPro" id="IPR011048">
    <property type="entry name" value="Haem_d1_sf"/>
</dbReference>
<gene>
    <name evidence="2" type="ORF">AW14_14270</name>
</gene>
<organism evidence="2 3">
    <name type="scientific">Siansivirga zeaxanthinifaciens CC-SAMT-1</name>
    <dbReference type="NCBI Taxonomy" id="1454006"/>
    <lineage>
        <taxon>Bacteria</taxon>
        <taxon>Pseudomonadati</taxon>
        <taxon>Bacteroidota</taxon>
        <taxon>Flavobacteriia</taxon>
        <taxon>Flavobacteriales</taxon>
        <taxon>Flavobacteriaceae</taxon>
        <taxon>Siansivirga</taxon>
    </lineage>
</organism>
<evidence type="ECO:0008006" key="4">
    <source>
        <dbReference type="Google" id="ProtNLM"/>
    </source>
</evidence>
<dbReference type="InterPro" id="IPR035986">
    <property type="entry name" value="PKD_dom_sf"/>
</dbReference>
<evidence type="ECO:0000313" key="2">
    <source>
        <dbReference type="EMBL" id="AJR04627.1"/>
    </source>
</evidence>
<evidence type="ECO:0000256" key="1">
    <source>
        <dbReference type="SAM" id="SignalP"/>
    </source>
</evidence>
<protein>
    <recommendedName>
        <fullName evidence="4">T9SS type B sorting domain-containing protein</fullName>
    </recommendedName>
</protein>
<dbReference type="Proteomes" id="UP000032229">
    <property type="component" value="Chromosome"/>
</dbReference>
<dbReference type="SUPFAM" id="SSF51004">
    <property type="entry name" value="C-terminal (heme d1) domain of cytochrome cd1-nitrite reductase"/>
    <property type="match status" value="1"/>
</dbReference>
<name>A0A0C5WEH4_9FLAO</name>
<keyword evidence="1" id="KW-0732">Signal</keyword>